<dbReference type="Proteomes" id="UP001152747">
    <property type="component" value="Unassembled WGS sequence"/>
</dbReference>
<accession>A0A9P1IY07</accession>
<dbReference type="PANTHER" id="PTHR22941">
    <property type="entry name" value="SERPENTINE RECEPTOR"/>
    <property type="match status" value="1"/>
</dbReference>
<feature type="transmembrane region" description="Helical" evidence="1">
    <location>
        <begin position="163"/>
        <end position="185"/>
    </location>
</feature>
<feature type="transmembrane region" description="Helical" evidence="1">
    <location>
        <begin position="23"/>
        <end position="43"/>
    </location>
</feature>
<dbReference type="EMBL" id="CANHGI010000005">
    <property type="protein sequence ID" value="CAI5453171.1"/>
    <property type="molecule type" value="Genomic_DNA"/>
</dbReference>
<dbReference type="InterPro" id="IPR053220">
    <property type="entry name" value="Nematode_rcpt-like_serp_H"/>
</dbReference>
<dbReference type="PANTHER" id="PTHR22941:SF2">
    <property type="entry name" value="SERPENTINE RECEPTOR, CLASS H-RELATED"/>
    <property type="match status" value="1"/>
</dbReference>
<feature type="transmembrane region" description="Helical" evidence="1">
    <location>
        <begin position="100"/>
        <end position="122"/>
    </location>
</feature>
<evidence type="ECO:0000313" key="2">
    <source>
        <dbReference type="EMBL" id="CAI5453171.1"/>
    </source>
</evidence>
<dbReference type="OrthoDB" id="5860679at2759"/>
<evidence type="ECO:0000256" key="1">
    <source>
        <dbReference type="SAM" id="Phobius"/>
    </source>
</evidence>
<sequence>MSSKNCSSVNYSYFETPQFLRNFLFSVTFLSFPIYLVGFYCILCKTPAKSNGLKWCLLISATWFASQDLILNILVIPFVLLPMYAGCPLGFLTEFFNVSIITQAYLVVLVVVVSLTFLNLIVLNIPYQPSALSIVFQVLPCLPQHIYNMPIFVLTLHLEITSFIMMFLIASVFLEFIVLFSSTYYQLFMIGSVTMSKNTRKYQKSVFIDVSIQNSIPVVVILLPVSYLVYSCLNSYHNQLYNNLVLILMSCHGVISVSTMIILHKPYREFLFCKKKVINSVRTVSYRA</sequence>
<gene>
    <name evidence="2" type="ORF">CAMP_LOCUS15808</name>
</gene>
<keyword evidence="1" id="KW-1133">Transmembrane helix</keyword>
<dbReference type="InterPro" id="IPR019422">
    <property type="entry name" value="7TM_GPCR_serpentine_rcpt_Srh"/>
</dbReference>
<keyword evidence="1" id="KW-0812">Transmembrane</keyword>
<keyword evidence="3" id="KW-1185">Reference proteome</keyword>
<evidence type="ECO:0008006" key="4">
    <source>
        <dbReference type="Google" id="ProtNLM"/>
    </source>
</evidence>
<evidence type="ECO:0000313" key="3">
    <source>
        <dbReference type="Proteomes" id="UP001152747"/>
    </source>
</evidence>
<reference evidence="2" key="1">
    <citation type="submission" date="2022-11" db="EMBL/GenBank/DDBJ databases">
        <authorList>
            <person name="Kikuchi T."/>
        </authorList>
    </citation>
    <scope>NUCLEOTIDE SEQUENCE</scope>
    <source>
        <strain evidence="2">PS1010</strain>
    </source>
</reference>
<organism evidence="2 3">
    <name type="scientific">Caenorhabditis angaria</name>
    <dbReference type="NCBI Taxonomy" id="860376"/>
    <lineage>
        <taxon>Eukaryota</taxon>
        <taxon>Metazoa</taxon>
        <taxon>Ecdysozoa</taxon>
        <taxon>Nematoda</taxon>
        <taxon>Chromadorea</taxon>
        <taxon>Rhabditida</taxon>
        <taxon>Rhabditina</taxon>
        <taxon>Rhabditomorpha</taxon>
        <taxon>Rhabditoidea</taxon>
        <taxon>Rhabditidae</taxon>
        <taxon>Peloderinae</taxon>
        <taxon>Caenorhabditis</taxon>
    </lineage>
</organism>
<name>A0A9P1IY07_9PELO</name>
<comment type="caution">
    <text evidence="2">The sequence shown here is derived from an EMBL/GenBank/DDBJ whole genome shotgun (WGS) entry which is preliminary data.</text>
</comment>
<dbReference type="AlphaFoldDB" id="A0A9P1IY07"/>
<feature type="transmembrane region" description="Helical" evidence="1">
    <location>
        <begin position="206"/>
        <end position="229"/>
    </location>
</feature>
<keyword evidence="1" id="KW-0472">Membrane</keyword>
<dbReference type="Pfam" id="PF10318">
    <property type="entry name" value="7TM_GPCR_Srh"/>
    <property type="match status" value="1"/>
</dbReference>
<proteinExistence type="predicted"/>
<feature type="transmembrane region" description="Helical" evidence="1">
    <location>
        <begin position="241"/>
        <end position="263"/>
    </location>
</feature>
<protein>
    <recommendedName>
        <fullName evidence="4">Serpentine Receptor, class H</fullName>
    </recommendedName>
</protein>